<protein>
    <submittedName>
        <fullName evidence="1">Uncharacterized protein</fullName>
    </submittedName>
</protein>
<proteinExistence type="predicted"/>
<name>A0ACC0CA51_CATRO</name>
<dbReference type="Proteomes" id="UP001060085">
    <property type="component" value="Linkage Group LG01"/>
</dbReference>
<dbReference type="EMBL" id="CM044701">
    <property type="protein sequence ID" value="KAI5681765.1"/>
    <property type="molecule type" value="Genomic_DNA"/>
</dbReference>
<accession>A0ACC0CA51</accession>
<gene>
    <name evidence="1" type="ORF">M9H77_02993</name>
</gene>
<organism evidence="1 2">
    <name type="scientific">Catharanthus roseus</name>
    <name type="common">Madagascar periwinkle</name>
    <name type="synonym">Vinca rosea</name>
    <dbReference type="NCBI Taxonomy" id="4058"/>
    <lineage>
        <taxon>Eukaryota</taxon>
        <taxon>Viridiplantae</taxon>
        <taxon>Streptophyta</taxon>
        <taxon>Embryophyta</taxon>
        <taxon>Tracheophyta</taxon>
        <taxon>Spermatophyta</taxon>
        <taxon>Magnoliopsida</taxon>
        <taxon>eudicotyledons</taxon>
        <taxon>Gunneridae</taxon>
        <taxon>Pentapetalae</taxon>
        <taxon>asterids</taxon>
        <taxon>lamiids</taxon>
        <taxon>Gentianales</taxon>
        <taxon>Apocynaceae</taxon>
        <taxon>Rauvolfioideae</taxon>
        <taxon>Vinceae</taxon>
        <taxon>Catharanthinae</taxon>
        <taxon>Catharanthus</taxon>
    </lineage>
</organism>
<sequence>MEAQIPTHYNEGTSGSSHSNLDPIKVIMQKFQLIGKDMKEIRGNITNLFVEHRDQSNIRGQVISHTQRIYGNFTPHARTFEHNSYDYYGDNRLGTRNGYNDKSYKRVPRNEVKNGGNYVKMDEKFHKEEEMLRDTMILMIVMSIAMVVRTCIMSIIIVIAMEGIIVEEVLKLWELHQDLLVTKF</sequence>
<comment type="caution">
    <text evidence="1">The sequence shown here is derived from an EMBL/GenBank/DDBJ whole genome shotgun (WGS) entry which is preliminary data.</text>
</comment>
<evidence type="ECO:0000313" key="1">
    <source>
        <dbReference type="EMBL" id="KAI5681765.1"/>
    </source>
</evidence>
<reference evidence="2" key="1">
    <citation type="journal article" date="2023" name="Nat. Plants">
        <title>Single-cell RNA sequencing provides a high-resolution roadmap for understanding the multicellular compartmentation of specialized metabolism.</title>
        <authorList>
            <person name="Sun S."/>
            <person name="Shen X."/>
            <person name="Li Y."/>
            <person name="Li Y."/>
            <person name="Wang S."/>
            <person name="Li R."/>
            <person name="Zhang H."/>
            <person name="Shen G."/>
            <person name="Guo B."/>
            <person name="Wei J."/>
            <person name="Xu J."/>
            <person name="St-Pierre B."/>
            <person name="Chen S."/>
            <person name="Sun C."/>
        </authorList>
    </citation>
    <scope>NUCLEOTIDE SEQUENCE [LARGE SCALE GENOMIC DNA]</scope>
</reference>
<keyword evidence="2" id="KW-1185">Reference proteome</keyword>
<evidence type="ECO:0000313" key="2">
    <source>
        <dbReference type="Proteomes" id="UP001060085"/>
    </source>
</evidence>